<name>A0A836CFB2_9STRA</name>
<keyword evidence="2" id="KW-1185">Reference proteome</keyword>
<dbReference type="AlphaFoldDB" id="A0A836CFB2"/>
<protein>
    <submittedName>
        <fullName evidence="1">Uncharacterized protein</fullName>
    </submittedName>
</protein>
<evidence type="ECO:0000313" key="2">
    <source>
        <dbReference type="Proteomes" id="UP000664859"/>
    </source>
</evidence>
<sequence length="243" mass="25905">MADDETIALVPDFGKVIFDQPTDGVAPETLFPEQECTGSVAHVRDGDTDYFMMDFRVRDGTGLGFGAVANRDGSGTSFVLEYTAGGTVCITDALPEVELYGNAFEMQSCSDGWFFAAPDDAMSKPAPGGLTYTVREGASPWKNNLNFSGVVYSVPPPDAPRHRRRRARRTQDLVLLHQRFHAAGDAHATNDAAFLDLTFTGNLLDVDAGHFEALLSTCRGGGGGAVHGGSARRVSGAAARDRV</sequence>
<gene>
    <name evidence="1" type="ORF">JKP88DRAFT_348492</name>
</gene>
<dbReference type="Proteomes" id="UP000664859">
    <property type="component" value="Unassembled WGS sequence"/>
</dbReference>
<evidence type="ECO:0000313" key="1">
    <source>
        <dbReference type="EMBL" id="KAG5184375.1"/>
    </source>
</evidence>
<dbReference type="EMBL" id="JAFCMP010000168">
    <property type="protein sequence ID" value="KAG5184375.1"/>
    <property type="molecule type" value="Genomic_DNA"/>
</dbReference>
<accession>A0A836CFB2</accession>
<organism evidence="1 2">
    <name type="scientific">Tribonema minus</name>
    <dbReference type="NCBI Taxonomy" id="303371"/>
    <lineage>
        <taxon>Eukaryota</taxon>
        <taxon>Sar</taxon>
        <taxon>Stramenopiles</taxon>
        <taxon>Ochrophyta</taxon>
        <taxon>PX clade</taxon>
        <taxon>Xanthophyceae</taxon>
        <taxon>Tribonematales</taxon>
        <taxon>Tribonemataceae</taxon>
        <taxon>Tribonema</taxon>
    </lineage>
</organism>
<proteinExistence type="predicted"/>
<comment type="caution">
    <text evidence="1">The sequence shown here is derived from an EMBL/GenBank/DDBJ whole genome shotgun (WGS) entry which is preliminary data.</text>
</comment>
<reference evidence="1" key="1">
    <citation type="submission" date="2021-02" db="EMBL/GenBank/DDBJ databases">
        <title>First Annotated Genome of the Yellow-green Alga Tribonema minus.</title>
        <authorList>
            <person name="Mahan K.M."/>
        </authorList>
    </citation>
    <scope>NUCLEOTIDE SEQUENCE</scope>
    <source>
        <strain evidence="1">UTEX B ZZ1240</strain>
    </source>
</reference>